<reference evidence="2 3" key="1">
    <citation type="submission" date="2024-02" db="EMBL/GenBank/DDBJ databases">
        <title>Bacteria isolated from the canopy kelp, Nereocystis luetkeana.</title>
        <authorList>
            <person name="Pfister C.A."/>
            <person name="Younker I.T."/>
            <person name="Light S.H."/>
        </authorList>
    </citation>
    <scope>NUCLEOTIDE SEQUENCE [LARGE SCALE GENOMIC DNA]</scope>
    <source>
        <strain evidence="2 3">TI.2.07</strain>
    </source>
</reference>
<feature type="transmembrane region" description="Helical" evidence="1">
    <location>
        <begin position="21"/>
        <end position="41"/>
    </location>
</feature>
<keyword evidence="3" id="KW-1185">Reference proteome</keyword>
<dbReference type="InterPro" id="IPR009491">
    <property type="entry name" value="DUF1107"/>
</dbReference>
<feature type="non-terminal residue" evidence="2">
    <location>
        <position position="47"/>
    </location>
</feature>
<name>A0ABU9HGW0_9GAMM</name>
<sequence>MMKITRPSTLRVFKKYHPRQIAKFAKGFFYGRIFIAGLGRFRVVDGK</sequence>
<dbReference type="Gene3D" id="3.30.1910.10">
    <property type="entry name" value="so0334 like domain"/>
    <property type="match status" value="1"/>
</dbReference>
<evidence type="ECO:0000256" key="1">
    <source>
        <dbReference type="SAM" id="Phobius"/>
    </source>
</evidence>
<dbReference type="Proteomes" id="UP001366060">
    <property type="component" value="Unassembled WGS sequence"/>
</dbReference>
<keyword evidence="1" id="KW-0812">Transmembrane</keyword>
<keyword evidence="1" id="KW-0472">Membrane</keyword>
<evidence type="ECO:0000313" key="2">
    <source>
        <dbReference type="EMBL" id="MEL0661142.1"/>
    </source>
</evidence>
<evidence type="ECO:0000313" key="3">
    <source>
        <dbReference type="Proteomes" id="UP001366060"/>
    </source>
</evidence>
<comment type="caution">
    <text evidence="2">The sequence shown here is derived from an EMBL/GenBank/DDBJ whole genome shotgun (WGS) entry which is preliminary data.</text>
</comment>
<accession>A0ABU9HGW0</accession>
<gene>
    <name evidence="2" type="ORF">V6255_18760</name>
</gene>
<proteinExistence type="predicted"/>
<organism evidence="2 3">
    <name type="scientific">Psychromonas arctica</name>
    <dbReference type="NCBI Taxonomy" id="168275"/>
    <lineage>
        <taxon>Bacteria</taxon>
        <taxon>Pseudomonadati</taxon>
        <taxon>Pseudomonadota</taxon>
        <taxon>Gammaproteobacteria</taxon>
        <taxon>Alteromonadales</taxon>
        <taxon>Psychromonadaceae</taxon>
        <taxon>Psychromonas</taxon>
    </lineage>
</organism>
<dbReference type="RefSeq" id="WP_341629458.1">
    <property type="nucleotide sequence ID" value="NZ_JBAKBA010000353.1"/>
</dbReference>
<keyword evidence="1" id="KW-1133">Transmembrane helix</keyword>
<protein>
    <submittedName>
        <fullName evidence="2">DUF1107 family protein</fullName>
    </submittedName>
</protein>
<dbReference type="Pfam" id="PF06526">
    <property type="entry name" value="DUF1107"/>
    <property type="match status" value="1"/>
</dbReference>
<dbReference type="EMBL" id="JBAKBA010000353">
    <property type="protein sequence ID" value="MEL0661142.1"/>
    <property type="molecule type" value="Genomic_DNA"/>
</dbReference>